<dbReference type="AlphaFoldDB" id="V4PBK2"/>
<evidence type="ECO:0000313" key="3">
    <source>
        <dbReference type="Proteomes" id="UP000017837"/>
    </source>
</evidence>
<feature type="region of interest" description="Disordered" evidence="1">
    <location>
        <begin position="29"/>
        <end position="49"/>
    </location>
</feature>
<keyword evidence="3" id="KW-1185">Reference proteome</keyword>
<evidence type="ECO:0000313" key="2">
    <source>
        <dbReference type="EMBL" id="ESQ85466.1"/>
    </source>
</evidence>
<sequence>MCASKIDTKKLSQTIEGETLVVDRRCKRDDRAHDKGADDKHEGLAVALT</sequence>
<protein>
    <submittedName>
        <fullName evidence="2">Uncharacterized protein</fullName>
    </submittedName>
</protein>
<dbReference type="EMBL" id="AWGB01000059">
    <property type="protein sequence ID" value="ESQ85466.1"/>
    <property type="molecule type" value="Genomic_DNA"/>
</dbReference>
<accession>V4PBK2</accession>
<comment type="caution">
    <text evidence="2">The sequence shown here is derived from an EMBL/GenBank/DDBJ whole genome shotgun (WGS) entry which is preliminary data.</text>
</comment>
<organism evidence="2 3">
    <name type="scientific">Asticcacaulis benevestitus DSM 16100 = ATCC BAA-896</name>
    <dbReference type="NCBI Taxonomy" id="1121022"/>
    <lineage>
        <taxon>Bacteria</taxon>
        <taxon>Pseudomonadati</taxon>
        <taxon>Pseudomonadota</taxon>
        <taxon>Alphaproteobacteria</taxon>
        <taxon>Caulobacterales</taxon>
        <taxon>Caulobacteraceae</taxon>
        <taxon>Asticcacaulis</taxon>
    </lineage>
</organism>
<gene>
    <name evidence="2" type="ORF">ABENE_18910</name>
</gene>
<reference evidence="2 3" key="1">
    <citation type="journal article" date="2014" name="Nature">
        <title>Sequential evolution of bacterial morphology by co-option of a developmental regulator.</title>
        <authorList>
            <person name="Jiang C."/>
            <person name="Brown P.J."/>
            <person name="Ducret A."/>
            <person name="Brun Y.V."/>
        </authorList>
    </citation>
    <scope>NUCLEOTIDE SEQUENCE [LARGE SCALE GENOMIC DNA]</scope>
    <source>
        <strain evidence="2 3">DSM 16100</strain>
    </source>
</reference>
<evidence type="ECO:0000256" key="1">
    <source>
        <dbReference type="SAM" id="MobiDB-lite"/>
    </source>
</evidence>
<feature type="compositionally biased region" description="Basic and acidic residues" evidence="1">
    <location>
        <begin position="29"/>
        <end position="43"/>
    </location>
</feature>
<name>V4PBK2_9CAUL</name>
<proteinExistence type="predicted"/>
<dbReference type="Proteomes" id="UP000017837">
    <property type="component" value="Unassembled WGS sequence"/>
</dbReference>
<dbReference type="PATRIC" id="fig|1121022.4.peg.3869"/>